<evidence type="ECO:0000313" key="6">
    <source>
        <dbReference type="Proteomes" id="UP000230750"/>
    </source>
</evidence>
<dbReference type="STRING" id="307972.A0A2G8JUC8"/>
<proteinExistence type="inferred from homology"/>
<dbReference type="PANTHER" id="PTHR16290">
    <property type="entry name" value="TRANSCRIPTION FACTOR SMIF DECAPPING ENZYME DCP1"/>
    <property type="match status" value="1"/>
</dbReference>
<name>A0A2G8JUC8_STIJA</name>
<dbReference type="EMBL" id="MRZV01001252">
    <property type="protein sequence ID" value="PIK39305.1"/>
    <property type="molecule type" value="Genomic_DNA"/>
</dbReference>
<dbReference type="Gene3D" id="2.30.29.30">
    <property type="entry name" value="Pleckstrin-homology domain (PH domain)/Phosphotyrosine-binding domain (PTB)"/>
    <property type="match status" value="1"/>
</dbReference>
<dbReference type="InterPro" id="IPR011993">
    <property type="entry name" value="PH-like_dom_sf"/>
</dbReference>
<sequence>MASDPKERINLAALQQNDPYIERILETAGQVALYNFNAEANEWEKTDVQGTMFIYTRHVRTSNGELKLLALLILRHAYDIYELGEMEYLRNPESLGVVWEHHRYLASDIYSEFELSDSI</sequence>
<comment type="caution">
    <text evidence="5">The sequence shown here is derived from an EMBL/GenBank/DDBJ whole genome shotgun (WGS) entry which is preliminary data.</text>
</comment>
<dbReference type="GO" id="GO:0006397">
    <property type="term" value="P:mRNA processing"/>
    <property type="evidence" value="ECO:0007669"/>
    <property type="project" value="UniProtKB-KW"/>
</dbReference>
<keyword evidence="3" id="KW-0963">Cytoplasm</keyword>
<dbReference type="SUPFAM" id="SSF50729">
    <property type="entry name" value="PH domain-like"/>
    <property type="match status" value="1"/>
</dbReference>
<dbReference type="PANTHER" id="PTHR16290:SF0">
    <property type="entry name" value="DECAPPING PROTEIN 1, ISOFORM A"/>
    <property type="match status" value="1"/>
</dbReference>
<keyword evidence="6" id="KW-1185">Reference proteome</keyword>
<keyword evidence="4" id="KW-0507">mRNA processing</keyword>
<dbReference type="OrthoDB" id="440673at2759"/>
<dbReference type="GO" id="GO:0000932">
    <property type="term" value="C:P-body"/>
    <property type="evidence" value="ECO:0007669"/>
    <property type="project" value="TreeGrafter"/>
</dbReference>
<protein>
    <submittedName>
        <fullName evidence="5">Putative mRNA-decapping enzyme 1B-like</fullName>
    </submittedName>
</protein>
<dbReference type="Proteomes" id="UP000230750">
    <property type="component" value="Unassembled WGS sequence"/>
</dbReference>
<dbReference type="GO" id="GO:0008047">
    <property type="term" value="F:enzyme activator activity"/>
    <property type="evidence" value="ECO:0007669"/>
    <property type="project" value="InterPro"/>
</dbReference>
<comment type="subcellular location">
    <subcellularLocation>
        <location evidence="1">Cytoplasm</location>
    </subcellularLocation>
</comment>
<dbReference type="InterPro" id="IPR010334">
    <property type="entry name" value="Dcp1"/>
</dbReference>
<evidence type="ECO:0000256" key="3">
    <source>
        <dbReference type="ARBA" id="ARBA00022490"/>
    </source>
</evidence>
<dbReference type="GO" id="GO:0031087">
    <property type="term" value="P:deadenylation-independent decapping of nuclear-transcribed mRNA"/>
    <property type="evidence" value="ECO:0007669"/>
    <property type="project" value="TreeGrafter"/>
</dbReference>
<dbReference type="GO" id="GO:0000290">
    <property type="term" value="P:deadenylation-dependent decapping of nuclear-transcribed mRNA"/>
    <property type="evidence" value="ECO:0007669"/>
    <property type="project" value="InterPro"/>
</dbReference>
<dbReference type="GO" id="GO:0003729">
    <property type="term" value="F:mRNA binding"/>
    <property type="evidence" value="ECO:0007669"/>
    <property type="project" value="TreeGrafter"/>
</dbReference>
<evidence type="ECO:0000313" key="5">
    <source>
        <dbReference type="EMBL" id="PIK39305.1"/>
    </source>
</evidence>
<evidence type="ECO:0000256" key="1">
    <source>
        <dbReference type="ARBA" id="ARBA00004496"/>
    </source>
</evidence>
<dbReference type="Pfam" id="PF06058">
    <property type="entry name" value="DCP1"/>
    <property type="match status" value="1"/>
</dbReference>
<comment type="similarity">
    <text evidence="2">Belongs to the DCP1 family.</text>
</comment>
<evidence type="ECO:0000256" key="4">
    <source>
        <dbReference type="ARBA" id="ARBA00022664"/>
    </source>
</evidence>
<gene>
    <name evidence="5" type="ORF">BSL78_23858</name>
</gene>
<dbReference type="AlphaFoldDB" id="A0A2G8JUC8"/>
<reference evidence="5 6" key="1">
    <citation type="journal article" date="2017" name="PLoS Biol.">
        <title>The sea cucumber genome provides insights into morphological evolution and visceral regeneration.</title>
        <authorList>
            <person name="Zhang X."/>
            <person name="Sun L."/>
            <person name="Yuan J."/>
            <person name="Sun Y."/>
            <person name="Gao Y."/>
            <person name="Zhang L."/>
            <person name="Li S."/>
            <person name="Dai H."/>
            <person name="Hamel J.F."/>
            <person name="Liu C."/>
            <person name="Yu Y."/>
            <person name="Liu S."/>
            <person name="Lin W."/>
            <person name="Guo K."/>
            <person name="Jin S."/>
            <person name="Xu P."/>
            <person name="Storey K.B."/>
            <person name="Huan P."/>
            <person name="Zhang T."/>
            <person name="Zhou Y."/>
            <person name="Zhang J."/>
            <person name="Lin C."/>
            <person name="Li X."/>
            <person name="Xing L."/>
            <person name="Huo D."/>
            <person name="Sun M."/>
            <person name="Wang L."/>
            <person name="Mercier A."/>
            <person name="Li F."/>
            <person name="Yang H."/>
            <person name="Xiang J."/>
        </authorList>
    </citation>
    <scope>NUCLEOTIDE SEQUENCE [LARGE SCALE GENOMIC DNA]</scope>
    <source>
        <strain evidence="5">Shaxun</strain>
        <tissue evidence="5">Muscle</tissue>
    </source>
</reference>
<organism evidence="5 6">
    <name type="scientific">Stichopus japonicus</name>
    <name type="common">Sea cucumber</name>
    <dbReference type="NCBI Taxonomy" id="307972"/>
    <lineage>
        <taxon>Eukaryota</taxon>
        <taxon>Metazoa</taxon>
        <taxon>Echinodermata</taxon>
        <taxon>Eleutherozoa</taxon>
        <taxon>Echinozoa</taxon>
        <taxon>Holothuroidea</taxon>
        <taxon>Aspidochirotacea</taxon>
        <taxon>Aspidochirotida</taxon>
        <taxon>Stichopodidae</taxon>
        <taxon>Apostichopus</taxon>
    </lineage>
</organism>
<accession>A0A2G8JUC8</accession>
<evidence type="ECO:0000256" key="2">
    <source>
        <dbReference type="ARBA" id="ARBA00008778"/>
    </source>
</evidence>